<keyword evidence="1" id="KW-0446">Lipid-binding</keyword>
<reference evidence="2 3" key="1">
    <citation type="journal article" date="2019" name="Int. J. Syst. Evol. Microbiol.">
        <title>The Global Catalogue of Microorganisms (GCM) 10K type strain sequencing project: providing services to taxonomists for standard genome sequencing and annotation.</title>
        <authorList>
            <consortium name="The Broad Institute Genomics Platform"/>
            <consortium name="The Broad Institute Genome Sequencing Center for Infectious Disease"/>
            <person name="Wu L."/>
            <person name="Ma J."/>
        </authorList>
    </citation>
    <scope>NUCLEOTIDE SEQUENCE [LARGE SCALE GENOMIC DNA]</scope>
    <source>
        <strain evidence="2 3">JCM 12149</strain>
    </source>
</reference>
<dbReference type="PANTHER" id="PTHR33434:SF2">
    <property type="entry name" value="FATTY ACID-BINDING PROTEIN TM_1468"/>
    <property type="match status" value="1"/>
</dbReference>
<organism evidence="2 3">
    <name type="scientific">Lentibacillus halophilus</name>
    <dbReference type="NCBI Taxonomy" id="295065"/>
    <lineage>
        <taxon>Bacteria</taxon>
        <taxon>Bacillati</taxon>
        <taxon>Bacillota</taxon>
        <taxon>Bacilli</taxon>
        <taxon>Bacillales</taxon>
        <taxon>Bacillaceae</taxon>
        <taxon>Lentibacillus</taxon>
    </lineage>
</organism>
<dbReference type="InterPro" id="IPR043168">
    <property type="entry name" value="DegV_C"/>
</dbReference>
<dbReference type="Gene3D" id="3.40.50.10170">
    <property type="match status" value="1"/>
</dbReference>
<evidence type="ECO:0000313" key="2">
    <source>
        <dbReference type="EMBL" id="GAA0446662.1"/>
    </source>
</evidence>
<dbReference type="Pfam" id="PF02645">
    <property type="entry name" value="DegV"/>
    <property type="match status" value="1"/>
</dbReference>
<dbReference type="EMBL" id="BAAADM010000055">
    <property type="protein sequence ID" value="GAA0446662.1"/>
    <property type="molecule type" value="Genomic_DNA"/>
</dbReference>
<dbReference type="RefSeq" id="WP_343753852.1">
    <property type="nucleotide sequence ID" value="NZ_BAAADM010000055.1"/>
</dbReference>
<dbReference type="Proteomes" id="UP001501459">
    <property type="component" value="Unassembled WGS sequence"/>
</dbReference>
<dbReference type="InterPro" id="IPR003797">
    <property type="entry name" value="DegV"/>
</dbReference>
<dbReference type="PROSITE" id="PS51482">
    <property type="entry name" value="DEGV"/>
    <property type="match status" value="1"/>
</dbReference>
<dbReference type="InterPro" id="IPR050270">
    <property type="entry name" value="DegV_domain_contain"/>
</dbReference>
<accession>A0ABN0ZG90</accession>
<dbReference type="Gene3D" id="3.30.1180.10">
    <property type="match status" value="1"/>
</dbReference>
<sequence length="280" mass="31055">MKIAVLTDSTSYMPEELMDRYNIHTVPLSVTFGDESYREGIDITTETFYRKVKESKNLPTTSQPSIGMVVEKLEALASDYDAVMSIHLSSGISGTYQAVVTAGEMAEGIAVYPYDSELSCMAQGFYVEEAAKLAETSESPERIIQRLDDMKNSMRAYFMVDDLSHLQRGGRLNGAQAIVGSLLQVKPILHFVDKQIVPFEKVRTRKKALNRITGMLEEDAADGDKLRVAFIHANDEPAAVRLKEQFDAVYPEMDTVVSYFGPVIGTHLGEGAIGACWYKT</sequence>
<proteinExistence type="predicted"/>
<dbReference type="NCBIfam" id="TIGR00762">
    <property type="entry name" value="DegV"/>
    <property type="match status" value="1"/>
</dbReference>
<keyword evidence="3" id="KW-1185">Reference proteome</keyword>
<evidence type="ECO:0000313" key="3">
    <source>
        <dbReference type="Proteomes" id="UP001501459"/>
    </source>
</evidence>
<evidence type="ECO:0000256" key="1">
    <source>
        <dbReference type="ARBA" id="ARBA00023121"/>
    </source>
</evidence>
<dbReference type="SUPFAM" id="SSF82549">
    <property type="entry name" value="DAK1/DegV-like"/>
    <property type="match status" value="1"/>
</dbReference>
<name>A0ABN0ZG90_9BACI</name>
<gene>
    <name evidence="2" type="ORF">GCM10008983_25680</name>
</gene>
<dbReference type="PANTHER" id="PTHR33434">
    <property type="entry name" value="DEGV DOMAIN-CONTAINING PROTEIN DR_1986-RELATED"/>
    <property type="match status" value="1"/>
</dbReference>
<comment type="caution">
    <text evidence="2">The sequence shown here is derived from an EMBL/GenBank/DDBJ whole genome shotgun (WGS) entry which is preliminary data.</text>
</comment>
<protein>
    <submittedName>
        <fullName evidence="2">DegV family protein</fullName>
    </submittedName>
</protein>